<proteinExistence type="predicted"/>
<reference evidence="1" key="1">
    <citation type="submission" date="2017-11" db="EMBL/GenBank/DDBJ databases">
        <authorList>
            <person name="Parrilla Taylor D.P."/>
            <person name="Vibanco-Perez N."/>
            <person name="Duran-Avelar Md.J."/>
            <person name="Gomez-Gil B."/>
            <person name="Llera-Herrera R."/>
            <person name="Vazquez-Juarez R."/>
        </authorList>
    </citation>
    <scope>NUCLEOTIDE SEQUENCE</scope>
    <source>
        <strain evidence="1">ACF4</strain>
    </source>
</reference>
<organismHost>
    <name type="scientific">Crustacea</name>
    <name type="common">crustaceans</name>
    <dbReference type="NCBI Taxonomy" id="6657"/>
</organismHost>
<evidence type="ECO:0000313" key="1">
    <source>
        <dbReference type="EMBL" id="AWQ61371.1"/>
    </source>
</evidence>
<sequence length="95" mass="10997">MKPNLTFMFSRTISALENTSKRLEEASEQRTAGVTRGRFTGVLSLLTYLKVSDEDEEEEEEHPVLVTRQMIQMAWILASSCTTYHSRHQFQYCCC</sequence>
<accession>A0A2U9GBZ9</accession>
<gene>
    <name evidence="1" type="primary">383</name>
</gene>
<protein>
    <submittedName>
        <fullName evidence="1">Wsv382</fullName>
    </submittedName>
</protein>
<reference evidence="1" key="2">
    <citation type="journal article" name="FEMS Microbiol. Lett.">
        <title>Molecular variability and genetic structure of white spot syndrome virus strains from northwest Mexico based on the analysis of genomes.</title>
        <authorList>
            <person name="Parrilla-Taylor D.P."/>
            <person name="Vibanco-Perez N."/>
            <person name="Duran-Avelar M.J."/>
            <person name="Gomez-Gil B."/>
            <person name="Llera-Herrera R."/>
            <person name="Vazquez-Juarez R."/>
        </authorList>
    </citation>
    <scope>NUCLEOTIDE SEQUENCE</scope>
    <source>
        <strain evidence="1">ACF4</strain>
    </source>
</reference>
<organism evidence="1">
    <name type="scientific">White spot syndrome virus</name>
    <name type="common">WSSV</name>
    <name type="synonym">White spot bacilliform virus</name>
    <dbReference type="NCBI Taxonomy" id="92652"/>
    <lineage>
        <taxon>Viruses</taxon>
        <taxon>Viruses incertae sedis</taxon>
        <taxon>Naldaviricetes</taxon>
        <taxon>Nimaviridae</taxon>
        <taxon>Whispovirus</taxon>
        <taxon>White spot syndrome virus</taxon>
    </lineage>
</organism>
<dbReference type="EMBL" id="MG432476">
    <property type="protein sequence ID" value="AWQ61371.1"/>
    <property type="molecule type" value="Genomic_DNA"/>
</dbReference>
<name>A0A2U9GBZ9_WSSV</name>